<dbReference type="InterPro" id="IPR013078">
    <property type="entry name" value="His_Pase_superF_clade-1"/>
</dbReference>
<keyword evidence="1" id="KW-0378">Hydrolase</keyword>
<gene>
    <name evidence="3" type="ORF">AGERDE_LOCUS4663</name>
</gene>
<dbReference type="InterPro" id="IPR029033">
    <property type="entry name" value="His_PPase_superfam"/>
</dbReference>
<evidence type="ECO:0000256" key="1">
    <source>
        <dbReference type="ARBA" id="ARBA00022801"/>
    </source>
</evidence>
<dbReference type="GO" id="GO:0004331">
    <property type="term" value="F:fructose-2,6-bisphosphate 2-phosphatase activity"/>
    <property type="evidence" value="ECO:0007669"/>
    <property type="project" value="TreeGrafter"/>
</dbReference>
<protein>
    <submittedName>
        <fullName evidence="3">2845_t:CDS:1</fullName>
    </submittedName>
</protein>
<dbReference type="GO" id="GO:0005829">
    <property type="term" value="C:cytosol"/>
    <property type="evidence" value="ECO:0007669"/>
    <property type="project" value="TreeGrafter"/>
</dbReference>
<evidence type="ECO:0000313" key="4">
    <source>
        <dbReference type="Proteomes" id="UP000789831"/>
    </source>
</evidence>
<evidence type="ECO:0000313" key="3">
    <source>
        <dbReference type="EMBL" id="CAG8509443.1"/>
    </source>
</evidence>
<feature type="region of interest" description="Disordered" evidence="2">
    <location>
        <begin position="31"/>
        <end position="54"/>
    </location>
</feature>
<dbReference type="SUPFAM" id="SSF53254">
    <property type="entry name" value="Phosphoglycerate mutase-like"/>
    <property type="match status" value="1"/>
</dbReference>
<accession>A0A9N8ZWE1</accession>
<sequence length="230" mass="26262">MTAETIYKHNIHNLATALHIDERLREQHLGALENQPWTPETIRNRQQKDGESLDDVAERAKDILIELWDKHLKSNSENAQNIAIVSHGIWLNEFINLCCKEASPSLPLRSNKFTNTGITTIQLARLNSINNNHCNGDVEINNDNLSEDAEKDGKLGFYMRIIRENHNAHLKGMIRQRGIGSAAFDERQTQLKFFNKSSMIRENRIEGKLVGKISKTIVVRGTEINPLILY</sequence>
<dbReference type="EMBL" id="CAJVPL010000557">
    <property type="protein sequence ID" value="CAG8509443.1"/>
    <property type="molecule type" value="Genomic_DNA"/>
</dbReference>
<dbReference type="Pfam" id="PF00300">
    <property type="entry name" value="His_Phos_1"/>
    <property type="match status" value="1"/>
</dbReference>
<dbReference type="Proteomes" id="UP000789831">
    <property type="component" value="Unassembled WGS sequence"/>
</dbReference>
<reference evidence="3" key="1">
    <citation type="submission" date="2021-06" db="EMBL/GenBank/DDBJ databases">
        <authorList>
            <person name="Kallberg Y."/>
            <person name="Tangrot J."/>
            <person name="Rosling A."/>
        </authorList>
    </citation>
    <scope>NUCLEOTIDE SEQUENCE</scope>
    <source>
        <strain evidence="3">MT106</strain>
    </source>
</reference>
<dbReference type="Gene3D" id="3.40.50.1240">
    <property type="entry name" value="Phosphoglycerate mutase-like"/>
    <property type="match status" value="1"/>
</dbReference>
<name>A0A9N8ZWE1_9GLOM</name>
<dbReference type="PANTHER" id="PTHR46517">
    <property type="entry name" value="FRUCTOSE-2,6-BISPHOSPHATASE TIGAR"/>
    <property type="match status" value="1"/>
</dbReference>
<organism evidence="3 4">
    <name type="scientific">Ambispora gerdemannii</name>
    <dbReference type="NCBI Taxonomy" id="144530"/>
    <lineage>
        <taxon>Eukaryota</taxon>
        <taxon>Fungi</taxon>
        <taxon>Fungi incertae sedis</taxon>
        <taxon>Mucoromycota</taxon>
        <taxon>Glomeromycotina</taxon>
        <taxon>Glomeromycetes</taxon>
        <taxon>Archaeosporales</taxon>
        <taxon>Ambisporaceae</taxon>
        <taxon>Ambispora</taxon>
    </lineage>
</organism>
<dbReference type="GO" id="GO:0045820">
    <property type="term" value="P:negative regulation of glycolytic process"/>
    <property type="evidence" value="ECO:0007669"/>
    <property type="project" value="TreeGrafter"/>
</dbReference>
<feature type="compositionally biased region" description="Basic and acidic residues" evidence="2">
    <location>
        <begin position="42"/>
        <end position="54"/>
    </location>
</feature>
<dbReference type="PANTHER" id="PTHR46517:SF1">
    <property type="entry name" value="FRUCTOSE-2,6-BISPHOSPHATASE TIGAR"/>
    <property type="match status" value="1"/>
</dbReference>
<dbReference type="AlphaFoldDB" id="A0A9N8ZWE1"/>
<dbReference type="GO" id="GO:0043456">
    <property type="term" value="P:regulation of pentose-phosphate shunt"/>
    <property type="evidence" value="ECO:0007669"/>
    <property type="project" value="TreeGrafter"/>
</dbReference>
<proteinExistence type="predicted"/>
<comment type="caution">
    <text evidence="3">The sequence shown here is derived from an EMBL/GenBank/DDBJ whole genome shotgun (WGS) entry which is preliminary data.</text>
</comment>
<keyword evidence="4" id="KW-1185">Reference proteome</keyword>
<evidence type="ECO:0000256" key="2">
    <source>
        <dbReference type="SAM" id="MobiDB-lite"/>
    </source>
</evidence>
<dbReference type="InterPro" id="IPR051695">
    <property type="entry name" value="Phosphoglycerate_Mutase"/>
</dbReference>
<dbReference type="OrthoDB" id="354304at2759"/>